<evidence type="ECO:0000256" key="7">
    <source>
        <dbReference type="ARBA" id="ARBA00023004"/>
    </source>
</evidence>
<evidence type="ECO:0000256" key="6">
    <source>
        <dbReference type="ARBA" id="ARBA00022982"/>
    </source>
</evidence>
<dbReference type="Gene3D" id="1.10.760.10">
    <property type="entry name" value="Cytochrome c-like domain"/>
    <property type="match status" value="2"/>
</dbReference>
<feature type="binding site" description="axial binding residue" evidence="9">
    <location>
        <position position="187"/>
    </location>
    <ligand>
        <name>heme c</name>
        <dbReference type="ChEBI" id="CHEBI:61717"/>
        <label>2</label>
    </ligand>
    <ligandPart>
        <name>Fe</name>
        <dbReference type="ChEBI" id="CHEBI:18248"/>
    </ligandPart>
</feature>
<gene>
    <name evidence="11" type="ordered locus">amb2630</name>
</gene>
<dbReference type="HOGENOM" id="CLU_076280_2_0_5"/>
<evidence type="ECO:0000259" key="10">
    <source>
        <dbReference type="PROSITE" id="PS51007"/>
    </source>
</evidence>
<accession>Q2W3Z1</accession>
<feature type="domain" description="Cytochrome c" evidence="10">
    <location>
        <begin position="122"/>
        <end position="210"/>
    </location>
</feature>
<dbReference type="Pfam" id="PF00034">
    <property type="entry name" value="Cytochrom_C"/>
    <property type="match status" value="1"/>
</dbReference>
<keyword evidence="7 9" id="KW-0408">Iron</keyword>
<evidence type="ECO:0000313" key="11">
    <source>
        <dbReference type="EMBL" id="BAE51434.1"/>
    </source>
</evidence>
<evidence type="ECO:0000313" key="12">
    <source>
        <dbReference type="Proteomes" id="UP000007058"/>
    </source>
</evidence>
<dbReference type="AlphaFoldDB" id="Q2W3Z1"/>
<feature type="binding site" description="axial binding residue" evidence="9">
    <location>
        <position position="147"/>
    </location>
    <ligand>
        <name>heme c</name>
        <dbReference type="ChEBI" id="CHEBI:61717"/>
        <label>2</label>
    </ligand>
    <ligandPart>
        <name>Fe</name>
        <dbReference type="ChEBI" id="CHEBI:18248"/>
    </ligandPart>
</feature>
<keyword evidence="2" id="KW-0813">Transport</keyword>
<dbReference type="Proteomes" id="UP000007058">
    <property type="component" value="Chromosome"/>
</dbReference>
<protein>
    <submittedName>
        <fullName evidence="11">Cytochrome c553</fullName>
    </submittedName>
</protein>
<feature type="binding site" description="covalent" evidence="8">
    <location>
        <position position="146"/>
    </location>
    <ligand>
        <name>heme c</name>
        <dbReference type="ChEBI" id="CHEBI:61717"/>
        <label>2</label>
    </ligand>
</feature>
<dbReference type="InterPro" id="IPR009056">
    <property type="entry name" value="Cyt_c-like_dom"/>
</dbReference>
<comment type="PTM">
    <text evidence="8">Binds 2 heme c groups covalently per subunit.</text>
</comment>
<dbReference type="PIRSF" id="PIRSF000005">
    <property type="entry name" value="Cytochrome_c4"/>
    <property type="match status" value="1"/>
</dbReference>
<name>Q2W3Z1_PARM1</name>
<dbReference type="GO" id="GO:0009055">
    <property type="term" value="F:electron transfer activity"/>
    <property type="evidence" value="ECO:0007669"/>
    <property type="project" value="InterPro"/>
</dbReference>
<feature type="binding site" description="axial binding residue" evidence="9">
    <location>
        <position position="89"/>
    </location>
    <ligand>
        <name>heme c</name>
        <dbReference type="ChEBI" id="CHEBI:61717"/>
        <label>1</label>
    </ligand>
    <ligandPart>
        <name>Fe</name>
        <dbReference type="ChEBI" id="CHEBI:18248"/>
    </ligandPart>
</feature>
<dbReference type="SUPFAM" id="SSF46626">
    <property type="entry name" value="Cytochrome c"/>
    <property type="match status" value="2"/>
</dbReference>
<feature type="binding site" description="axial binding residue" evidence="9">
    <location>
        <position position="51"/>
    </location>
    <ligand>
        <name>heme c</name>
        <dbReference type="ChEBI" id="CHEBI:61717"/>
        <label>1</label>
    </ligand>
    <ligandPart>
        <name>Fe</name>
        <dbReference type="ChEBI" id="CHEBI:18248"/>
    </ligandPart>
</feature>
<feature type="domain" description="Cytochrome c" evidence="10">
    <location>
        <begin position="30"/>
        <end position="112"/>
    </location>
</feature>
<evidence type="ECO:0000256" key="1">
    <source>
        <dbReference type="ARBA" id="ARBA00004418"/>
    </source>
</evidence>
<organism evidence="11 12">
    <name type="scientific">Paramagnetospirillum magneticum (strain ATCC 700264 / AMB-1)</name>
    <name type="common">Magnetospirillum magneticum</name>
    <dbReference type="NCBI Taxonomy" id="342108"/>
    <lineage>
        <taxon>Bacteria</taxon>
        <taxon>Pseudomonadati</taxon>
        <taxon>Pseudomonadota</taxon>
        <taxon>Alphaproteobacteria</taxon>
        <taxon>Rhodospirillales</taxon>
        <taxon>Magnetospirillaceae</taxon>
        <taxon>Paramagnetospirillum</taxon>
    </lineage>
</organism>
<dbReference type="PANTHER" id="PTHR33751:SF9">
    <property type="entry name" value="CYTOCHROME C4"/>
    <property type="match status" value="1"/>
</dbReference>
<feature type="binding site" description="covalent" evidence="8">
    <location>
        <position position="50"/>
    </location>
    <ligand>
        <name>heme c</name>
        <dbReference type="ChEBI" id="CHEBI:61717"/>
        <label>1</label>
    </ligand>
</feature>
<evidence type="ECO:0000256" key="9">
    <source>
        <dbReference type="PIRSR" id="PIRSR000005-2"/>
    </source>
</evidence>
<dbReference type="PROSITE" id="PS51007">
    <property type="entry name" value="CYTC"/>
    <property type="match status" value="2"/>
</dbReference>
<dbReference type="InterPro" id="IPR036909">
    <property type="entry name" value="Cyt_c-like_dom_sf"/>
</dbReference>
<dbReference type="GO" id="GO:0042597">
    <property type="term" value="C:periplasmic space"/>
    <property type="evidence" value="ECO:0007669"/>
    <property type="project" value="UniProtKB-SubCell"/>
</dbReference>
<dbReference type="STRING" id="342108.amb2630"/>
<dbReference type="InterPro" id="IPR050597">
    <property type="entry name" value="Cytochrome_c_Oxidase_Subunit"/>
</dbReference>
<evidence type="ECO:0000256" key="2">
    <source>
        <dbReference type="ARBA" id="ARBA00022448"/>
    </source>
</evidence>
<dbReference type="Pfam" id="PF13442">
    <property type="entry name" value="Cytochrome_CBB3"/>
    <property type="match status" value="1"/>
</dbReference>
<dbReference type="KEGG" id="mag:amb2630"/>
<dbReference type="InterPro" id="IPR024167">
    <property type="entry name" value="Cytochrome_c4-like"/>
</dbReference>
<comment type="subcellular location">
    <subcellularLocation>
        <location evidence="1">Periplasm</location>
    </subcellularLocation>
</comment>
<keyword evidence="3 8" id="KW-0349">Heme</keyword>
<feature type="binding site" description="covalent" evidence="8">
    <location>
        <position position="47"/>
    </location>
    <ligand>
        <name>heme c</name>
        <dbReference type="ChEBI" id="CHEBI:61717"/>
        <label>1</label>
    </ligand>
</feature>
<evidence type="ECO:0000256" key="4">
    <source>
        <dbReference type="ARBA" id="ARBA00022723"/>
    </source>
</evidence>
<keyword evidence="6" id="KW-0249">Electron transport</keyword>
<proteinExistence type="predicted"/>
<evidence type="ECO:0000256" key="5">
    <source>
        <dbReference type="ARBA" id="ARBA00022764"/>
    </source>
</evidence>
<evidence type="ECO:0000256" key="8">
    <source>
        <dbReference type="PIRSR" id="PIRSR000005-1"/>
    </source>
</evidence>
<feature type="binding site" description="covalent" evidence="8">
    <location>
        <position position="143"/>
    </location>
    <ligand>
        <name>heme c</name>
        <dbReference type="ChEBI" id="CHEBI:61717"/>
        <label>2</label>
    </ligand>
</feature>
<keyword evidence="4 9" id="KW-0479">Metal-binding</keyword>
<keyword evidence="12" id="KW-1185">Reference proteome</keyword>
<reference evidence="11 12" key="1">
    <citation type="journal article" date="2005" name="DNA Res.">
        <title>Complete genome sequence of the facultative anaerobic magnetotactic bacterium Magnetospirillum sp. strain AMB-1.</title>
        <authorList>
            <person name="Matsunaga T."/>
            <person name="Okamura Y."/>
            <person name="Fukuda Y."/>
            <person name="Wahyudi A.T."/>
            <person name="Murase Y."/>
            <person name="Takeyama H."/>
        </authorList>
    </citation>
    <scope>NUCLEOTIDE SEQUENCE [LARGE SCALE GENOMIC DNA]</scope>
    <source>
        <strain evidence="12">ATCC 700264 / AMB-1</strain>
    </source>
</reference>
<keyword evidence="5" id="KW-0574">Periplasm</keyword>
<evidence type="ECO:0000256" key="3">
    <source>
        <dbReference type="ARBA" id="ARBA00022617"/>
    </source>
</evidence>
<sequence length="210" mass="22621">MPDLSTEGAMGILRNGLMPAACVVMLILPAQAADIKPRVRELVTERCSLCHGVDGEAATSVYPRLAAQNETYVVKQLKDFRDGRRKGTMNEMAKDLTDDEIAGLAGYFSGKKPQSRRPSDPDFAAVGKYIFHSGNRYSGIAPCASCHGEAGRGTEQLPRLAGQHPAYVEGQLMEFVSGSRTNDKSIMHAVATKLTTLEMKAVASYIGGLE</sequence>
<dbReference type="PANTHER" id="PTHR33751">
    <property type="entry name" value="CBB3-TYPE CYTOCHROME C OXIDASE SUBUNIT FIXP"/>
    <property type="match status" value="1"/>
</dbReference>
<dbReference type="EMBL" id="AP007255">
    <property type="protein sequence ID" value="BAE51434.1"/>
    <property type="molecule type" value="Genomic_DNA"/>
</dbReference>
<dbReference type="GO" id="GO:0020037">
    <property type="term" value="F:heme binding"/>
    <property type="evidence" value="ECO:0007669"/>
    <property type="project" value="InterPro"/>
</dbReference>
<dbReference type="GO" id="GO:0005506">
    <property type="term" value="F:iron ion binding"/>
    <property type="evidence" value="ECO:0007669"/>
    <property type="project" value="InterPro"/>
</dbReference>